<evidence type="ECO:0000256" key="2">
    <source>
        <dbReference type="ARBA" id="ARBA00022801"/>
    </source>
</evidence>
<protein>
    <submittedName>
        <fullName evidence="4">Chrolohydrolase</fullName>
    </submittedName>
</protein>
<dbReference type="PANTHER" id="PTHR43794:SF11">
    <property type="entry name" value="AMIDOHYDROLASE-RELATED DOMAIN-CONTAINING PROTEIN"/>
    <property type="match status" value="1"/>
</dbReference>
<dbReference type="Pfam" id="PF01979">
    <property type="entry name" value="Amidohydro_1"/>
    <property type="match status" value="1"/>
</dbReference>
<dbReference type="AlphaFoldDB" id="A0A158C5E9"/>
<dbReference type="SUPFAM" id="SSF51556">
    <property type="entry name" value="Metallo-dependent hydrolases"/>
    <property type="match status" value="1"/>
</dbReference>
<dbReference type="OrthoDB" id="9807210at2"/>
<keyword evidence="2" id="KW-0378">Hydrolase</keyword>
<sequence>MKNASLTPARLQDDELLLLPAYVLLADGPQRDHAVVVSNGTFSAVGPADEVIARHPHLTPVALPDKLVMPGFVDAHHHLTQSFGKALAFGEPSEIYRRIWVPLENCLDENLVYLSAKLAALEALRGGFTTVCDAGTRASGDASTIAAATQEAGVRCVLGLICNDLADDIDAPARAAIVVRAQQHLARWEGHALVHPSLAVSVPEAGSDGMLQTAAALCADAGAVFQTHANEHLAAVERSIVRRKMRPIEHLHYAGALGPQTLIAHATLVTPSELNLLAGTGAAVSYNPVASSWKGNAVAPALQMAALGIRFGLGTDGTRSDAFRLIDAAETAQRFAFGLASGDSSCGGGELWLDRALRGGADALRLDTRIGEIAPGKAADFLLVDLDVPEMRPSWDLTWELVRLANRSQIDAVFVAGKLRLWQGWPTDWDARAFLREVDDVAREVVARAPIQRVHSAPRVHEAVHDAAHDAASGAILPTV</sequence>
<accession>A0A158C5E9</accession>
<name>A0A158C5E9_9BURK</name>
<dbReference type="EMBL" id="FCOI02000020">
    <property type="protein sequence ID" value="SAK77532.1"/>
    <property type="molecule type" value="Genomic_DNA"/>
</dbReference>
<dbReference type="InterPro" id="IPR050287">
    <property type="entry name" value="MTA/SAH_deaminase"/>
</dbReference>
<dbReference type="InterPro" id="IPR011059">
    <property type="entry name" value="Metal-dep_hydrolase_composite"/>
</dbReference>
<dbReference type="Gene3D" id="2.30.40.10">
    <property type="entry name" value="Urease, subunit C, domain 1"/>
    <property type="match status" value="1"/>
</dbReference>
<dbReference type="RefSeq" id="WP_063936399.1">
    <property type="nucleotide sequence ID" value="NZ_FCOI02000020.1"/>
</dbReference>
<proteinExistence type="inferred from homology"/>
<evidence type="ECO:0000313" key="4">
    <source>
        <dbReference type="EMBL" id="SAK77532.1"/>
    </source>
</evidence>
<dbReference type="STRING" id="1777137.AWB76_05130"/>
<feature type="domain" description="Amidohydrolase-related" evidence="3">
    <location>
        <begin position="67"/>
        <end position="419"/>
    </location>
</feature>
<dbReference type="InterPro" id="IPR006680">
    <property type="entry name" value="Amidohydro-rel"/>
</dbReference>
<dbReference type="InterPro" id="IPR032466">
    <property type="entry name" value="Metal_Hydrolase"/>
</dbReference>
<comment type="similarity">
    <text evidence="1">Belongs to the metallo-dependent hydrolases superfamily. ATZ/TRZ family.</text>
</comment>
<keyword evidence="5" id="KW-1185">Reference proteome</keyword>
<dbReference type="GO" id="GO:0016810">
    <property type="term" value="F:hydrolase activity, acting on carbon-nitrogen (but not peptide) bonds"/>
    <property type="evidence" value="ECO:0007669"/>
    <property type="project" value="InterPro"/>
</dbReference>
<evidence type="ECO:0000313" key="5">
    <source>
        <dbReference type="Proteomes" id="UP000054624"/>
    </source>
</evidence>
<dbReference type="SUPFAM" id="SSF51338">
    <property type="entry name" value="Composite domain of metallo-dependent hydrolases"/>
    <property type="match status" value="1"/>
</dbReference>
<gene>
    <name evidence="4" type="ORF">AWB76_05130</name>
</gene>
<reference evidence="5" key="1">
    <citation type="submission" date="2016-01" db="EMBL/GenBank/DDBJ databases">
        <authorList>
            <person name="Peeters Charlotte."/>
        </authorList>
    </citation>
    <scope>NUCLEOTIDE SEQUENCE [LARGE SCALE GENOMIC DNA]</scope>
</reference>
<evidence type="ECO:0000256" key="1">
    <source>
        <dbReference type="ARBA" id="ARBA00006745"/>
    </source>
</evidence>
<evidence type="ECO:0000259" key="3">
    <source>
        <dbReference type="Pfam" id="PF01979"/>
    </source>
</evidence>
<dbReference type="Gene3D" id="3.20.20.140">
    <property type="entry name" value="Metal-dependent hydrolases"/>
    <property type="match status" value="1"/>
</dbReference>
<organism evidence="4 5">
    <name type="scientific">Caballeronia temeraria</name>
    <dbReference type="NCBI Taxonomy" id="1777137"/>
    <lineage>
        <taxon>Bacteria</taxon>
        <taxon>Pseudomonadati</taxon>
        <taxon>Pseudomonadota</taxon>
        <taxon>Betaproteobacteria</taxon>
        <taxon>Burkholderiales</taxon>
        <taxon>Burkholderiaceae</taxon>
        <taxon>Caballeronia</taxon>
    </lineage>
</organism>
<dbReference type="Proteomes" id="UP000054624">
    <property type="component" value="Unassembled WGS sequence"/>
</dbReference>
<dbReference type="PANTHER" id="PTHR43794">
    <property type="entry name" value="AMINOHYDROLASE SSNA-RELATED"/>
    <property type="match status" value="1"/>
</dbReference>